<dbReference type="CDD" id="cd00093">
    <property type="entry name" value="HTH_XRE"/>
    <property type="match status" value="1"/>
</dbReference>
<dbReference type="SUPFAM" id="SSF47413">
    <property type="entry name" value="lambda repressor-like DNA-binding domains"/>
    <property type="match status" value="1"/>
</dbReference>
<dbReference type="InterPro" id="IPR001387">
    <property type="entry name" value="Cro/C1-type_HTH"/>
</dbReference>
<organism evidence="2 3">
    <name type="scientific">Haloechinothrix aidingensis</name>
    <dbReference type="NCBI Taxonomy" id="2752311"/>
    <lineage>
        <taxon>Bacteria</taxon>
        <taxon>Bacillati</taxon>
        <taxon>Actinomycetota</taxon>
        <taxon>Actinomycetes</taxon>
        <taxon>Pseudonocardiales</taxon>
        <taxon>Pseudonocardiaceae</taxon>
        <taxon>Haloechinothrix</taxon>
    </lineage>
</organism>
<evidence type="ECO:0000313" key="3">
    <source>
        <dbReference type="Proteomes" id="UP000582974"/>
    </source>
</evidence>
<proteinExistence type="predicted"/>
<evidence type="ECO:0000313" key="2">
    <source>
        <dbReference type="EMBL" id="MBA0125126.1"/>
    </source>
</evidence>
<sequence length="178" mass="20292">MRIDSHRYQRILGDELRRVRKRQGWTRKELNRHLDRDISVQTLATYELGTRHCSVVRLAEICLAMDELPHDLLARVHARLFTSSPGQIDVDLARVVRDNRPELLPLRRWAQGRLNGDNGGRGTVVHLDPAAVERMAELCGLTTIQLLEHLRRFSDTDAPGDDEPDDNGEIDGESESPM</sequence>
<feature type="compositionally biased region" description="Acidic residues" evidence="1">
    <location>
        <begin position="158"/>
        <end position="178"/>
    </location>
</feature>
<reference evidence="2 3" key="1">
    <citation type="submission" date="2020-07" db="EMBL/GenBank/DDBJ databases">
        <title>Genome of Haloechinothrix sp.</title>
        <authorList>
            <person name="Tang S.-K."/>
            <person name="Yang L."/>
            <person name="Zhu W.-Y."/>
        </authorList>
    </citation>
    <scope>NUCLEOTIDE SEQUENCE [LARGE SCALE GENOMIC DNA]</scope>
    <source>
        <strain evidence="2 3">YIM 98757</strain>
    </source>
</reference>
<dbReference type="RefSeq" id="WP_180891962.1">
    <property type="nucleotide sequence ID" value="NZ_JACCKD010000002.1"/>
</dbReference>
<dbReference type="Gene3D" id="1.10.260.40">
    <property type="entry name" value="lambda repressor-like DNA-binding domains"/>
    <property type="match status" value="1"/>
</dbReference>
<feature type="region of interest" description="Disordered" evidence="1">
    <location>
        <begin position="154"/>
        <end position="178"/>
    </location>
</feature>
<accession>A0A837ZWW6</accession>
<dbReference type="InterPro" id="IPR010982">
    <property type="entry name" value="Lambda_DNA-bd_dom_sf"/>
</dbReference>
<evidence type="ECO:0000256" key="1">
    <source>
        <dbReference type="SAM" id="MobiDB-lite"/>
    </source>
</evidence>
<keyword evidence="3" id="KW-1185">Reference proteome</keyword>
<gene>
    <name evidence="2" type="ORF">H0B56_06185</name>
</gene>
<dbReference type="EMBL" id="JACCKD010000002">
    <property type="protein sequence ID" value="MBA0125126.1"/>
    <property type="molecule type" value="Genomic_DNA"/>
</dbReference>
<protein>
    <submittedName>
        <fullName evidence="2">Helix-turn-helix transcriptional regulator</fullName>
    </submittedName>
</protein>
<dbReference type="Pfam" id="PF13560">
    <property type="entry name" value="HTH_31"/>
    <property type="match status" value="1"/>
</dbReference>
<dbReference type="Proteomes" id="UP000582974">
    <property type="component" value="Unassembled WGS sequence"/>
</dbReference>
<name>A0A837ZWW6_9PSEU</name>
<comment type="caution">
    <text evidence="2">The sequence shown here is derived from an EMBL/GenBank/DDBJ whole genome shotgun (WGS) entry which is preliminary data.</text>
</comment>
<dbReference type="AlphaFoldDB" id="A0A837ZWW6"/>
<dbReference type="GO" id="GO:0003677">
    <property type="term" value="F:DNA binding"/>
    <property type="evidence" value="ECO:0007669"/>
    <property type="project" value="InterPro"/>
</dbReference>